<protein>
    <submittedName>
        <fullName evidence="4">Vacuolar H+transporting two-sector ATPase F subunit</fullName>
    </submittedName>
</protein>
<dbReference type="Gene3D" id="3.40.50.10580">
    <property type="entry name" value="ATPase, V1 complex, subunit F"/>
    <property type="match status" value="1"/>
</dbReference>
<evidence type="ECO:0000256" key="3">
    <source>
        <dbReference type="ARBA" id="ARBA00023065"/>
    </source>
</evidence>
<evidence type="ECO:0000313" key="4">
    <source>
        <dbReference type="EMBL" id="PUA31316.1"/>
    </source>
</evidence>
<dbReference type="InterPro" id="IPR036906">
    <property type="entry name" value="ATPase_V1_fsu_sf"/>
</dbReference>
<evidence type="ECO:0000313" key="5">
    <source>
        <dbReference type="Proteomes" id="UP000244066"/>
    </source>
</evidence>
<evidence type="ECO:0000256" key="2">
    <source>
        <dbReference type="ARBA" id="ARBA00022448"/>
    </source>
</evidence>
<proteinExistence type="inferred from homology"/>
<dbReference type="EMBL" id="NDWU01000020">
    <property type="protein sequence ID" value="PUA31316.1"/>
    <property type="molecule type" value="Genomic_DNA"/>
</dbReference>
<keyword evidence="3" id="KW-0406">Ion transport</keyword>
<reference evidence="4 5" key="1">
    <citation type="submission" date="2017-04" db="EMBL/GenBank/DDBJ databases">
        <title>Draft Aigarchaeota genome from a New Zealand hot spring.</title>
        <authorList>
            <person name="Reysenbach A.-L."/>
            <person name="Donaho J.A."/>
            <person name="Gerhart J."/>
            <person name="Kelley J.F."/>
            <person name="Kouba K."/>
            <person name="Podar M."/>
            <person name="Stott M."/>
        </authorList>
    </citation>
    <scope>NUCLEOTIDE SEQUENCE [LARGE SCALE GENOMIC DNA]</scope>
    <source>
        <strain evidence="4">NZ13_MG1</strain>
    </source>
</reference>
<dbReference type="SUPFAM" id="SSF159468">
    <property type="entry name" value="AtpF-like"/>
    <property type="match status" value="1"/>
</dbReference>
<comment type="caution">
    <text evidence="4">The sequence shown here is derived from an EMBL/GenBank/DDBJ whole genome shotgun (WGS) entry which is preliminary data.</text>
</comment>
<name>A0A2R7Y1A8_9ARCH</name>
<organism evidence="4 5">
    <name type="scientific">Candidatus Terraquivivens tikiterensis</name>
    <dbReference type="NCBI Taxonomy" id="1980982"/>
    <lineage>
        <taxon>Archaea</taxon>
        <taxon>Nitrososphaerota</taxon>
        <taxon>Candidatus Wolframiiraptoraceae</taxon>
        <taxon>Candidatus Terraquivivens</taxon>
    </lineage>
</organism>
<dbReference type="AlphaFoldDB" id="A0A2R7Y1A8"/>
<accession>A0A2R7Y1A8</accession>
<dbReference type="Pfam" id="PF01990">
    <property type="entry name" value="ATP-synt_F"/>
    <property type="match status" value="1"/>
</dbReference>
<gene>
    <name evidence="4" type="ORF">B9J98_06915</name>
</gene>
<comment type="similarity">
    <text evidence="1">Belongs to the V-ATPase F subunit family.</text>
</comment>
<dbReference type="InterPro" id="IPR008218">
    <property type="entry name" value="ATPase_V1-cplx_f_g_su"/>
</dbReference>
<evidence type="ECO:0000256" key="1">
    <source>
        <dbReference type="ARBA" id="ARBA00010148"/>
    </source>
</evidence>
<sequence length="98" mass="10696">MRVVAVGSRSFVLGFRLAGVGGVEVADAKDALSVLNRLMNDPEIGLIILSEELTSEIRNEVNEVRSKKPMPLIYELPSSKAGARETDYRALLRQVLGV</sequence>
<keyword evidence="2" id="KW-0813">Transport</keyword>
<dbReference type="GO" id="GO:0046961">
    <property type="term" value="F:proton-transporting ATPase activity, rotational mechanism"/>
    <property type="evidence" value="ECO:0007669"/>
    <property type="project" value="InterPro"/>
</dbReference>
<dbReference type="Proteomes" id="UP000244066">
    <property type="component" value="Unassembled WGS sequence"/>
</dbReference>